<keyword evidence="6" id="KW-1185">Reference proteome</keyword>
<keyword evidence="2" id="KW-0238">DNA-binding</keyword>
<dbReference type="GeneID" id="78391676"/>
<feature type="domain" description="HTH merR-type" evidence="4">
    <location>
        <begin position="3"/>
        <end position="74"/>
    </location>
</feature>
<dbReference type="InterPro" id="IPR047057">
    <property type="entry name" value="MerR_fam"/>
</dbReference>
<proteinExistence type="predicted"/>
<organism evidence="5 6">
    <name type="scientific">Mogibacterium diversum</name>
    <dbReference type="NCBI Taxonomy" id="114527"/>
    <lineage>
        <taxon>Bacteria</taxon>
        <taxon>Bacillati</taxon>
        <taxon>Bacillota</taxon>
        <taxon>Clostridia</taxon>
        <taxon>Peptostreptococcales</taxon>
        <taxon>Anaerovoracaceae</taxon>
        <taxon>Mogibacterium</taxon>
    </lineage>
</organism>
<sequence>MTLIKIKNAMMETGLTRKALRYYDEKKLVVATKIAIGKNNAWYYTENDIQVLKRIKLYRDLDVPVGQIKEIINSKNGEAIFKENIASLLAKRKDNLKKQTEIARNISDNSIIDSM</sequence>
<evidence type="ECO:0000256" key="1">
    <source>
        <dbReference type="ARBA" id="ARBA00023015"/>
    </source>
</evidence>
<evidence type="ECO:0000256" key="3">
    <source>
        <dbReference type="ARBA" id="ARBA00023163"/>
    </source>
</evidence>
<dbReference type="AlphaFoldDB" id="A0A2S0L4W5"/>
<protein>
    <recommendedName>
        <fullName evidence="4">HTH merR-type domain-containing protein</fullName>
    </recommendedName>
</protein>
<dbReference type="Proteomes" id="UP000237883">
    <property type="component" value="Chromosome"/>
</dbReference>
<evidence type="ECO:0000313" key="6">
    <source>
        <dbReference type="Proteomes" id="UP000237883"/>
    </source>
</evidence>
<dbReference type="PANTHER" id="PTHR30204:SF94">
    <property type="entry name" value="HEAVY METAL-DEPENDENT TRANSCRIPTIONAL REGULATOR HI_0293-RELATED"/>
    <property type="match status" value="1"/>
</dbReference>
<keyword evidence="3" id="KW-0804">Transcription</keyword>
<reference evidence="6" key="1">
    <citation type="submission" date="2018-02" db="EMBL/GenBank/DDBJ databases">
        <authorList>
            <person name="Holder M.E."/>
            <person name="Ajami N.J."/>
            <person name="Petrosino J.F."/>
        </authorList>
    </citation>
    <scope>NUCLEOTIDE SEQUENCE [LARGE SCALE GENOMIC DNA]</scope>
    <source>
        <strain evidence="6">CCUG 47132</strain>
    </source>
</reference>
<dbReference type="Gene3D" id="1.10.1660.10">
    <property type="match status" value="1"/>
</dbReference>
<name>A0A2S0L4W5_9FIRM</name>
<dbReference type="InterPro" id="IPR000551">
    <property type="entry name" value="MerR-type_HTH_dom"/>
</dbReference>
<dbReference type="SMART" id="SM00422">
    <property type="entry name" value="HTH_MERR"/>
    <property type="match status" value="1"/>
</dbReference>
<accession>A0A2S0L4W5</accession>
<evidence type="ECO:0000259" key="4">
    <source>
        <dbReference type="PROSITE" id="PS50937"/>
    </source>
</evidence>
<dbReference type="InterPro" id="IPR009061">
    <property type="entry name" value="DNA-bd_dom_put_sf"/>
</dbReference>
<dbReference type="SUPFAM" id="SSF46955">
    <property type="entry name" value="Putative DNA-binding domain"/>
    <property type="match status" value="1"/>
</dbReference>
<dbReference type="PROSITE" id="PS50937">
    <property type="entry name" value="HTH_MERR_2"/>
    <property type="match status" value="1"/>
</dbReference>
<dbReference type="RefSeq" id="WP_106057366.1">
    <property type="nucleotide sequence ID" value="NZ_CP027228.1"/>
</dbReference>
<evidence type="ECO:0000256" key="2">
    <source>
        <dbReference type="ARBA" id="ARBA00023125"/>
    </source>
</evidence>
<keyword evidence="1" id="KW-0805">Transcription regulation</keyword>
<dbReference type="PANTHER" id="PTHR30204">
    <property type="entry name" value="REDOX-CYCLING DRUG-SENSING TRANSCRIPTIONAL ACTIVATOR SOXR"/>
    <property type="match status" value="1"/>
</dbReference>
<dbReference type="GO" id="GO:0003677">
    <property type="term" value="F:DNA binding"/>
    <property type="evidence" value="ECO:0007669"/>
    <property type="project" value="UniProtKB-KW"/>
</dbReference>
<evidence type="ECO:0000313" key="5">
    <source>
        <dbReference type="EMBL" id="AVM48293.1"/>
    </source>
</evidence>
<dbReference type="CDD" id="cd00592">
    <property type="entry name" value="HTH_MerR-like"/>
    <property type="match status" value="1"/>
</dbReference>
<dbReference type="Pfam" id="PF13411">
    <property type="entry name" value="MerR_1"/>
    <property type="match status" value="1"/>
</dbReference>
<dbReference type="KEGG" id="mdv:C5Q96_05305"/>
<gene>
    <name evidence="5" type="ORF">C5Q96_05305</name>
</gene>
<dbReference type="EMBL" id="CP027228">
    <property type="protein sequence ID" value="AVM48293.1"/>
    <property type="molecule type" value="Genomic_DNA"/>
</dbReference>
<dbReference type="OrthoDB" id="9791488at2"/>
<dbReference type="GO" id="GO:0003700">
    <property type="term" value="F:DNA-binding transcription factor activity"/>
    <property type="evidence" value="ECO:0007669"/>
    <property type="project" value="InterPro"/>
</dbReference>